<keyword evidence="2" id="KW-0040">ANK repeat</keyword>
<evidence type="ECO:0000313" key="6">
    <source>
        <dbReference type="Proteomes" id="UP000639643"/>
    </source>
</evidence>
<gene>
    <name evidence="5" type="ORF">CMUS01_00313</name>
</gene>
<feature type="region of interest" description="Disordered" evidence="3">
    <location>
        <begin position="519"/>
        <end position="546"/>
    </location>
</feature>
<dbReference type="Pfam" id="PF12796">
    <property type="entry name" value="Ank_2"/>
    <property type="match status" value="1"/>
</dbReference>
<feature type="compositionally biased region" description="Acidic residues" evidence="3">
    <location>
        <begin position="154"/>
        <end position="165"/>
    </location>
</feature>
<evidence type="ECO:0000259" key="4">
    <source>
        <dbReference type="Pfam" id="PF24883"/>
    </source>
</evidence>
<feature type="repeat" description="ANK" evidence="2">
    <location>
        <begin position="1225"/>
        <end position="1257"/>
    </location>
</feature>
<dbReference type="InterPro" id="IPR002110">
    <property type="entry name" value="Ankyrin_rpt"/>
</dbReference>
<keyword evidence="1" id="KW-0677">Repeat</keyword>
<feature type="region of interest" description="Disordered" evidence="3">
    <location>
        <begin position="153"/>
        <end position="178"/>
    </location>
</feature>
<organism evidence="5 6">
    <name type="scientific">Colletotrichum musicola</name>
    <dbReference type="NCBI Taxonomy" id="2175873"/>
    <lineage>
        <taxon>Eukaryota</taxon>
        <taxon>Fungi</taxon>
        <taxon>Dikarya</taxon>
        <taxon>Ascomycota</taxon>
        <taxon>Pezizomycotina</taxon>
        <taxon>Sordariomycetes</taxon>
        <taxon>Hypocreomycetidae</taxon>
        <taxon>Glomerellales</taxon>
        <taxon>Glomerellaceae</taxon>
        <taxon>Colletotrichum</taxon>
        <taxon>Colletotrichum orchidearum species complex</taxon>
    </lineage>
</organism>
<sequence>MRKGESEHERGMTYSRETTGSGSHGSSFSGDSKLMDTLDDLPLAGATRRCMAAFVRLTSSSRIAAEKFRTQLPPHVAKNQHDRFKLWACNLGALNSGRASLDFRLMDSALMQNTVLKFLEDLESTISKSNEVLQGARLPLEEALTRDFSSELEYSSDDSSSDESDPGSSNTRTELGQNTAEVDHILSSLLRVSFRIRSHATRTATLSHKALAYKHMVPTEGTNMVDLFEAYSSFDKLYVQDFFLQIRRLAAEERRASPSLQTQTPTPGHKDINNSLIERWSRSITTRRRIFAYWRRHARKLAKPEPPSRPTETDDKGAPSAISAAINLANLLESSDLGVKSRGSQVLSSARRTLLSGTEATIYHQRPDDTDAISTVSYSSTAFDAEGNYNGIPPPPSLAPGQHEFMCPYCHVLCPAKDARRKHWIASWIEHEAQAHRRVWRCFEHKGLFRSEQELIRHLEVEHPTLTQVQLRGVSGLAHATGKDERSVCPFCLSCGPHEKNLADHMALHMERLASFSMPRSVGTQADDDKSSPGGSSRAAHGNRSMDSLQSVSLQFSDLVTATSPSSLHGDAATPSDNIGASAQRPGQEAVDRRDSRIEWFTSDKDQDKHQEYLRDLHPGSLQWFLGSLKYRNWLSNPGQVLFAPGSAGTGKSIMASAVFEHLKQKFQSDESIKVVGLFGEAHRLEITPHFLFSSLLKQLLPESSIDAEISSSLSEQFSKGLVSFSAIMHDAIVGAANKLSRIFIVVDGIDALHHYDDQYFDIVFGWLMKRPGTNMLVTSRKIPTILRDLKNHPTLEIRAADHDIVAYTRGFVGENMPGAFSEEPEMRALEAQVVEFANGVFLYAKLYLDFLASGETSGEESMSCALRTTRKIEKAYVNALERISGSRSPKTLYAALAWVVRSECTLTREGLEEIIPLIDINCTPETFQNLGDASVPVVDLLLSSYLGLVEVNPNNSKLEFYHPTAYAYFSRTLQEWCPAAAKEQTLLCCSYLMSGSFSTGPCSTESEWMERLDLHPFFLHAARWWGRHARQALDNDKELTADDSPFVRAIRGFLVSGPNLQAAVQAMNVTGGSWRVARYNYLRRSDWGPVHVSSYFGLSELITSFLAVESGEFLTPMAETGQDNPVVVAATYGQVGALEDLLSFLGEGALRKDFRETGQWALSRAAQLGDEAIVRVLLNEGVSPNDGGTKPRKPLPQAVAGEHEAVVRLLLEHGADPDPEEGLSDKKPLRMAVESGNIAIARMLIEKGADVNSRDWTSKFPLFYAIKLGRADIVDLLLSNGADPDEAVFFEGWPLDIARELGDERIVERLEESDPNLPSQFFGTSLDVALQLGHEDVVRVLQEFYEKKGSKG</sequence>
<comment type="caution">
    <text evidence="5">The sequence shown here is derived from an EMBL/GenBank/DDBJ whole genome shotgun (WGS) entry which is preliminary data.</text>
</comment>
<evidence type="ECO:0000256" key="1">
    <source>
        <dbReference type="ARBA" id="ARBA00022737"/>
    </source>
</evidence>
<dbReference type="Pfam" id="PF24883">
    <property type="entry name" value="NPHP3_N"/>
    <property type="match status" value="1"/>
</dbReference>
<dbReference type="PROSITE" id="PS50297">
    <property type="entry name" value="ANK_REP_REGION"/>
    <property type="match status" value="2"/>
</dbReference>
<protein>
    <submittedName>
        <fullName evidence="5">Ankyrin repeat protein</fullName>
    </submittedName>
</protein>
<name>A0A8H6NZ69_9PEZI</name>
<dbReference type="EMBL" id="WIGM01000004">
    <property type="protein sequence ID" value="KAF6845213.1"/>
    <property type="molecule type" value="Genomic_DNA"/>
</dbReference>
<dbReference type="OrthoDB" id="1577640at2759"/>
<feature type="region of interest" description="Disordered" evidence="3">
    <location>
        <begin position="565"/>
        <end position="593"/>
    </location>
</feature>
<dbReference type="Proteomes" id="UP000639643">
    <property type="component" value="Unassembled WGS sequence"/>
</dbReference>
<dbReference type="SUPFAM" id="SSF52540">
    <property type="entry name" value="P-loop containing nucleoside triphosphate hydrolases"/>
    <property type="match status" value="1"/>
</dbReference>
<feature type="region of interest" description="Disordered" evidence="3">
    <location>
        <begin position="1"/>
        <end position="31"/>
    </location>
</feature>
<feature type="domain" description="Nephrocystin 3-like N-terminal" evidence="4">
    <location>
        <begin position="620"/>
        <end position="781"/>
    </location>
</feature>
<feature type="compositionally biased region" description="Low complexity" evidence="3">
    <location>
        <begin position="20"/>
        <end position="31"/>
    </location>
</feature>
<dbReference type="InterPro" id="IPR056884">
    <property type="entry name" value="NPHP3-like_N"/>
</dbReference>
<reference evidence="5" key="1">
    <citation type="journal article" date="2020" name="Phytopathology">
        <title>Genome Sequence Resources of Colletotrichum truncatum, C. plurivorum, C. musicola, and C. sojae: Four Species Pathogenic to Soybean (Glycine max).</title>
        <authorList>
            <person name="Rogerio F."/>
            <person name="Boufleur T.R."/>
            <person name="Ciampi-Guillardi M."/>
            <person name="Sukno S.A."/>
            <person name="Thon M.R."/>
            <person name="Massola Junior N.S."/>
            <person name="Baroncelli R."/>
        </authorList>
    </citation>
    <scope>NUCLEOTIDE SEQUENCE</scope>
    <source>
        <strain evidence="5">LFN0074</strain>
    </source>
</reference>
<evidence type="ECO:0000256" key="3">
    <source>
        <dbReference type="SAM" id="MobiDB-lite"/>
    </source>
</evidence>
<dbReference type="Gene3D" id="3.40.50.300">
    <property type="entry name" value="P-loop containing nucleotide triphosphate hydrolases"/>
    <property type="match status" value="1"/>
</dbReference>
<dbReference type="PANTHER" id="PTHR10039:SF15">
    <property type="entry name" value="NACHT DOMAIN-CONTAINING PROTEIN"/>
    <property type="match status" value="1"/>
</dbReference>
<dbReference type="InterPro" id="IPR027417">
    <property type="entry name" value="P-loop_NTPase"/>
</dbReference>
<dbReference type="PROSITE" id="PS50088">
    <property type="entry name" value="ANK_REPEAT"/>
    <property type="match status" value="3"/>
</dbReference>
<dbReference type="SUPFAM" id="SSF48403">
    <property type="entry name" value="Ankyrin repeat"/>
    <property type="match status" value="1"/>
</dbReference>
<evidence type="ECO:0000313" key="5">
    <source>
        <dbReference type="EMBL" id="KAF6845213.1"/>
    </source>
</evidence>
<feature type="repeat" description="ANK" evidence="2">
    <location>
        <begin position="1191"/>
        <end position="1223"/>
    </location>
</feature>
<dbReference type="Gene3D" id="1.25.40.20">
    <property type="entry name" value="Ankyrin repeat-containing domain"/>
    <property type="match status" value="1"/>
</dbReference>
<evidence type="ECO:0000256" key="2">
    <source>
        <dbReference type="PROSITE-ProRule" id="PRU00023"/>
    </source>
</evidence>
<keyword evidence="6" id="KW-1185">Reference proteome</keyword>
<dbReference type="PANTHER" id="PTHR10039">
    <property type="entry name" value="AMELOGENIN"/>
    <property type="match status" value="1"/>
</dbReference>
<feature type="repeat" description="ANK" evidence="2">
    <location>
        <begin position="1258"/>
        <end position="1286"/>
    </location>
</feature>
<dbReference type="SMART" id="SM00248">
    <property type="entry name" value="ANK"/>
    <property type="match status" value="4"/>
</dbReference>
<dbReference type="InterPro" id="IPR036770">
    <property type="entry name" value="Ankyrin_rpt-contain_sf"/>
</dbReference>
<proteinExistence type="predicted"/>
<feature type="compositionally biased region" description="Basic and acidic residues" evidence="3">
    <location>
        <begin position="1"/>
        <end position="11"/>
    </location>
</feature>
<accession>A0A8H6NZ69</accession>